<proteinExistence type="predicted"/>
<gene>
    <name evidence="4" type="ORF">G6M88_14710</name>
</gene>
<dbReference type="SUPFAM" id="SSF46689">
    <property type="entry name" value="Homeodomain-like"/>
    <property type="match status" value="2"/>
</dbReference>
<dbReference type="Pfam" id="PF12833">
    <property type="entry name" value="HTH_18"/>
    <property type="match status" value="1"/>
</dbReference>
<protein>
    <submittedName>
        <fullName evidence="4">Helix-turn-helix domain-containing protein</fullName>
    </submittedName>
</protein>
<dbReference type="InterPro" id="IPR002818">
    <property type="entry name" value="DJ-1/PfpI"/>
</dbReference>
<dbReference type="EMBL" id="CP049207">
    <property type="protein sequence ID" value="QTG01737.1"/>
    <property type="molecule type" value="Genomic_DNA"/>
</dbReference>
<keyword evidence="2" id="KW-0804">Transcription</keyword>
<evidence type="ECO:0000256" key="1">
    <source>
        <dbReference type="ARBA" id="ARBA00023015"/>
    </source>
</evidence>
<dbReference type="PROSITE" id="PS01124">
    <property type="entry name" value="HTH_ARAC_FAMILY_2"/>
    <property type="match status" value="1"/>
</dbReference>
<dbReference type="RefSeq" id="WP_065698630.1">
    <property type="nucleotide sequence ID" value="NZ_CP049207.1"/>
</dbReference>
<organism evidence="4 5">
    <name type="scientific">Agrobacterium rubi</name>
    <dbReference type="NCBI Taxonomy" id="28099"/>
    <lineage>
        <taxon>Bacteria</taxon>
        <taxon>Pseudomonadati</taxon>
        <taxon>Pseudomonadota</taxon>
        <taxon>Alphaproteobacteria</taxon>
        <taxon>Hyphomicrobiales</taxon>
        <taxon>Rhizobiaceae</taxon>
        <taxon>Rhizobium/Agrobacterium group</taxon>
        <taxon>Agrobacterium</taxon>
    </lineage>
</organism>
<dbReference type="PANTHER" id="PTHR43130">
    <property type="entry name" value="ARAC-FAMILY TRANSCRIPTIONAL REGULATOR"/>
    <property type="match status" value="1"/>
</dbReference>
<evidence type="ECO:0000313" key="4">
    <source>
        <dbReference type="EMBL" id="QTG01737.1"/>
    </source>
</evidence>
<dbReference type="GO" id="GO:0043565">
    <property type="term" value="F:sequence-specific DNA binding"/>
    <property type="evidence" value="ECO:0007669"/>
    <property type="project" value="InterPro"/>
</dbReference>
<dbReference type="SMART" id="SM00342">
    <property type="entry name" value="HTH_ARAC"/>
    <property type="match status" value="1"/>
</dbReference>
<evidence type="ECO:0000259" key="3">
    <source>
        <dbReference type="PROSITE" id="PS01124"/>
    </source>
</evidence>
<dbReference type="InterPro" id="IPR029062">
    <property type="entry name" value="Class_I_gatase-like"/>
</dbReference>
<dbReference type="Gene3D" id="3.40.50.880">
    <property type="match status" value="1"/>
</dbReference>
<dbReference type="KEGG" id="arui:G6M88_14710"/>
<dbReference type="InterPro" id="IPR052158">
    <property type="entry name" value="INH-QAR"/>
</dbReference>
<reference evidence="4" key="1">
    <citation type="submission" date="2020-02" db="EMBL/GenBank/DDBJ databases">
        <title>Unexpected conservation and global transmission of agrobacterial virulence plasmids.</title>
        <authorList>
            <person name="Weisberg A.J."/>
            <person name="Davis E.W. II"/>
            <person name="Tabima J.R."/>
            <person name="Belcher M.S."/>
            <person name="Miller M."/>
            <person name="Kuo C.-H."/>
            <person name="Loper J.E."/>
            <person name="Grunwald N.J."/>
            <person name="Putnam M.L."/>
            <person name="Chang J.H."/>
        </authorList>
    </citation>
    <scope>NUCLEOTIDE SEQUENCE</scope>
    <source>
        <strain evidence="4">W2/73</strain>
    </source>
</reference>
<dbReference type="Gene3D" id="1.10.10.60">
    <property type="entry name" value="Homeodomain-like"/>
    <property type="match status" value="1"/>
</dbReference>
<dbReference type="PANTHER" id="PTHR43130:SF3">
    <property type="entry name" value="HTH-TYPE TRANSCRIPTIONAL REGULATOR RV1931C"/>
    <property type="match status" value="1"/>
</dbReference>
<accession>A0AAE7URT6</accession>
<dbReference type="AlphaFoldDB" id="A0AAE7URT6"/>
<sequence>MRIVIFVPADVHSLELAGLMDVFAEANTRVDTPLYEVTIVAEGDRTIRCASGLRVMPDCAFDKYPGYPDTILVAGSVGVPHGLSRQVVDWLIAMTSQARRYGSVCTGAFILGEAGLLKGRRVTTHWQFAALLAQRFPEARVEGDRVFLRDGRMITSAGSSAAIDLGLSLVEEDSGREVALYVARRLVVFLKRPGDQSQFSVHLAAQAVDRSRLHVVQQYVLNHPAEDLSVTALAKMAAMSARNFNRVFSQEVGISPSDYVDLTRIDVARFLLEGSRLSNASIAERSGFGSARAMRRAFISHVGVAPSDYRDRFRTSGDGARGSLSENG</sequence>
<dbReference type="InterPro" id="IPR009057">
    <property type="entry name" value="Homeodomain-like_sf"/>
</dbReference>
<dbReference type="CDD" id="cd03137">
    <property type="entry name" value="GATase1_AraC_1"/>
    <property type="match status" value="1"/>
</dbReference>
<dbReference type="InterPro" id="IPR018060">
    <property type="entry name" value="HTH_AraC"/>
</dbReference>
<evidence type="ECO:0000256" key="2">
    <source>
        <dbReference type="ARBA" id="ARBA00023163"/>
    </source>
</evidence>
<dbReference type="SUPFAM" id="SSF52317">
    <property type="entry name" value="Class I glutamine amidotransferase-like"/>
    <property type="match status" value="1"/>
</dbReference>
<dbReference type="Proteomes" id="UP000663912">
    <property type="component" value="Chromosome 2"/>
</dbReference>
<evidence type="ECO:0000313" key="5">
    <source>
        <dbReference type="Proteomes" id="UP000663912"/>
    </source>
</evidence>
<feature type="domain" description="HTH araC/xylS-type" evidence="3">
    <location>
        <begin position="214"/>
        <end position="312"/>
    </location>
</feature>
<keyword evidence="1" id="KW-0805">Transcription regulation</keyword>
<dbReference type="Pfam" id="PF01965">
    <property type="entry name" value="DJ-1_PfpI"/>
    <property type="match status" value="1"/>
</dbReference>
<dbReference type="GO" id="GO:0003700">
    <property type="term" value="F:DNA-binding transcription factor activity"/>
    <property type="evidence" value="ECO:0007669"/>
    <property type="project" value="InterPro"/>
</dbReference>
<name>A0AAE7URT6_9HYPH</name>